<proteinExistence type="predicted"/>
<gene>
    <name evidence="2" type="ORF">J2Z66_006258</name>
</gene>
<dbReference type="EMBL" id="JAGGLB010000027">
    <property type="protein sequence ID" value="MBP1994619.1"/>
    <property type="molecule type" value="Genomic_DNA"/>
</dbReference>
<dbReference type="Proteomes" id="UP001519287">
    <property type="component" value="Unassembled WGS sequence"/>
</dbReference>
<reference evidence="2 3" key="1">
    <citation type="submission" date="2021-03" db="EMBL/GenBank/DDBJ databases">
        <title>Genomic Encyclopedia of Type Strains, Phase IV (KMG-IV): sequencing the most valuable type-strain genomes for metagenomic binning, comparative biology and taxonomic classification.</title>
        <authorList>
            <person name="Goeker M."/>
        </authorList>
    </citation>
    <scope>NUCLEOTIDE SEQUENCE [LARGE SCALE GENOMIC DNA]</scope>
    <source>
        <strain evidence="2 3">DSM 26048</strain>
    </source>
</reference>
<organism evidence="2 3">
    <name type="scientific">Paenibacillus eucommiae</name>
    <dbReference type="NCBI Taxonomy" id="1355755"/>
    <lineage>
        <taxon>Bacteria</taxon>
        <taxon>Bacillati</taxon>
        <taxon>Bacillota</taxon>
        <taxon>Bacilli</taxon>
        <taxon>Bacillales</taxon>
        <taxon>Paenibacillaceae</taxon>
        <taxon>Paenibacillus</taxon>
    </lineage>
</organism>
<evidence type="ECO:0000313" key="3">
    <source>
        <dbReference type="Proteomes" id="UP001519287"/>
    </source>
</evidence>
<feature type="transmembrane region" description="Helical" evidence="1">
    <location>
        <begin position="28"/>
        <end position="49"/>
    </location>
</feature>
<keyword evidence="1" id="KW-1133">Transmembrane helix</keyword>
<keyword evidence="1" id="KW-0812">Transmembrane</keyword>
<keyword evidence="3" id="KW-1185">Reference proteome</keyword>
<keyword evidence="1" id="KW-0472">Membrane</keyword>
<evidence type="ECO:0000313" key="2">
    <source>
        <dbReference type="EMBL" id="MBP1994619.1"/>
    </source>
</evidence>
<feature type="transmembrane region" description="Helical" evidence="1">
    <location>
        <begin position="56"/>
        <end position="74"/>
    </location>
</feature>
<accession>A0ABS4J763</accession>
<dbReference type="RefSeq" id="WP_209976460.1">
    <property type="nucleotide sequence ID" value="NZ_JAGGLB010000027.1"/>
</dbReference>
<protein>
    <submittedName>
        <fullName evidence="2">Lipid-A-disaccharide synthase-like uncharacterized protein</fullName>
    </submittedName>
</protein>
<sequence length="87" mass="10300">MRKFTLYLTLFGLVLCLAHYLFHDYDSVYLLFYALSVPAWFATVFTNVYDISMTNLLVLYVLTIASWSLIGFIIDRFTYGYRRRSKS</sequence>
<name>A0ABS4J763_9BACL</name>
<comment type="caution">
    <text evidence="2">The sequence shown here is derived from an EMBL/GenBank/DDBJ whole genome shotgun (WGS) entry which is preliminary data.</text>
</comment>
<evidence type="ECO:0000256" key="1">
    <source>
        <dbReference type="SAM" id="Phobius"/>
    </source>
</evidence>